<proteinExistence type="predicted"/>
<evidence type="ECO:0000256" key="1">
    <source>
        <dbReference type="SAM" id="MobiDB-lite"/>
    </source>
</evidence>
<dbReference type="EMBL" id="VSSQ01004349">
    <property type="protein sequence ID" value="MPM24820.1"/>
    <property type="molecule type" value="Genomic_DNA"/>
</dbReference>
<reference evidence="2" key="1">
    <citation type="submission" date="2019-08" db="EMBL/GenBank/DDBJ databases">
        <authorList>
            <person name="Kucharzyk K."/>
            <person name="Murdoch R.W."/>
            <person name="Higgins S."/>
            <person name="Loffler F."/>
        </authorList>
    </citation>
    <scope>NUCLEOTIDE SEQUENCE</scope>
</reference>
<gene>
    <name evidence="2" type="ORF">SDC9_71306</name>
</gene>
<dbReference type="AlphaFoldDB" id="A0A644Y8N0"/>
<accession>A0A644Y8N0</accession>
<evidence type="ECO:0000313" key="2">
    <source>
        <dbReference type="EMBL" id="MPM24820.1"/>
    </source>
</evidence>
<organism evidence="2">
    <name type="scientific">bioreactor metagenome</name>
    <dbReference type="NCBI Taxonomy" id="1076179"/>
    <lineage>
        <taxon>unclassified sequences</taxon>
        <taxon>metagenomes</taxon>
        <taxon>ecological metagenomes</taxon>
    </lineage>
</organism>
<sequence>MHFTGKRGQKRRKIRFLCGPQALKINRHAGIGILAHGIVGNGQLIDDLLHRRQSSGLRRQQLPHAARHIHIDAQVQGRAACVQISGYVLIAAGNGVLIPARRGGGKQRGGSVPGHPAPPGANGFHPVRQAKLVSGGDGVEPVDKLRGAAELFINAHQHGGSLPPGCGCGGGESGFRGAGGHADLIGHGHVALPCPHIGKRKGGGFFLNCGRPLQPRRPDQHLRHLGTGDGHVRAKFFAPVHHVMGQGRLHHRVPRVGGGHVGKGGLLRLFSVPVHRFHHHPHQHGCKLAPGDGV</sequence>
<comment type="caution">
    <text evidence="2">The sequence shown here is derived from an EMBL/GenBank/DDBJ whole genome shotgun (WGS) entry which is preliminary data.</text>
</comment>
<name>A0A644Y8N0_9ZZZZ</name>
<protein>
    <submittedName>
        <fullName evidence="2">Uncharacterized protein</fullName>
    </submittedName>
</protein>
<feature type="region of interest" description="Disordered" evidence="1">
    <location>
        <begin position="103"/>
        <end position="127"/>
    </location>
</feature>